<comment type="caution">
    <text evidence="3">The sequence shown here is derived from an EMBL/GenBank/DDBJ whole genome shotgun (WGS) entry which is preliminary data.</text>
</comment>
<keyword evidence="4" id="KW-1185">Reference proteome</keyword>
<dbReference type="EMBL" id="PYXZ01000001">
    <property type="protein sequence ID" value="PUA82579.1"/>
    <property type="molecule type" value="Genomic_DNA"/>
</dbReference>
<dbReference type="Pfam" id="PF07796">
    <property type="entry name" value="DUF1638"/>
    <property type="match status" value="1"/>
</dbReference>
<protein>
    <recommendedName>
        <fullName evidence="2">DUF1638 domain-containing protein</fullName>
    </recommendedName>
</protein>
<feature type="compositionally biased region" description="Low complexity" evidence="1">
    <location>
        <begin position="1"/>
        <end position="22"/>
    </location>
</feature>
<evidence type="ECO:0000313" key="4">
    <source>
        <dbReference type="Proteomes" id="UP000244867"/>
    </source>
</evidence>
<feature type="domain" description="DUF1638" evidence="2">
    <location>
        <begin position="69"/>
        <end position="225"/>
    </location>
</feature>
<reference evidence="3 4" key="1">
    <citation type="submission" date="2018-03" db="EMBL/GenBank/DDBJ databases">
        <authorList>
            <person name="Keele B.F."/>
        </authorList>
    </citation>
    <scope>NUCLEOTIDE SEQUENCE [LARGE SCALE GENOMIC DNA]</scope>
    <source>
        <strain evidence="3 4">IB-3</strain>
    </source>
</reference>
<evidence type="ECO:0000256" key="1">
    <source>
        <dbReference type="SAM" id="MobiDB-lite"/>
    </source>
</evidence>
<feature type="region of interest" description="Disordered" evidence="1">
    <location>
        <begin position="1"/>
        <end position="34"/>
    </location>
</feature>
<evidence type="ECO:0000313" key="3">
    <source>
        <dbReference type="EMBL" id="PUA82579.1"/>
    </source>
</evidence>
<organism evidence="3 4">
    <name type="scientific">Nocardioides currus</name>
    <dbReference type="NCBI Taxonomy" id="2133958"/>
    <lineage>
        <taxon>Bacteria</taxon>
        <taxon>Bacillati</taxon>
        <taxon>Actinomycetota</taxon>
        <taxon>Actinomycetes</taxon>
        <taxon>Propionibacteriales</taxon>
        <taxon>Nocardioidaceae</taxon>
        <taxon>Nocardioides</taxon>
    </lineage>
</organism>
<dbReference type="OrthoDB" id="9814689at2"/>
<proteinExistence type="predicted"/>
<dbReference type="AlphaFoldDB" id="A0A2R7Z335"/>
<sequence>MSSSPTAPTSTTPSSTSWPSVPEEVAQQPSRRATADRTGRVAVIACGAIAQPVSAIVDRRDWPVDVHPLPPLLHNHPERIAGEVRTLALGLASTYDRVVVGYADCGTYGALDDVCRELGIGRLPGLHCYDVFAGPSRLERFFDEQPGTYLLTDFLARSFARTVVRELGLDRYPELRDTYFGSYTRMVWLAQEPDDELRALAQDAAASIGLPLTVVETGDRGLEQALADLVGG</sequence>
<gene>
    <name evidence="3" type="ORF">C7S10_02250</name>
</gene>
<dbReference type="InterPro" id="IPR012437">
    <property type="entry name" value="DUF1638"/>
</dbReference>
<evidence type="ECO:0000259" key="2">
    <source>
        <dbReference type="Pfam" id="PF07796"/>
    </source>
</evidence>
<name>A0A2R7Z335_9ACTN</name>
<accession>A0A2R7Z335</accession>
<dbReference type="Proteomes" id="UP000244867">
    <property type="component" value="Unassembled WGS sequence"/>
</dbReference>